<evidence type="ECO:0000256" key="6">
    <source>
        <dbReference type="ARBA" id="ARBA00023033"/>
    </source>
</evidence>
<evidence type="ECO:0000256" key="2">
    <source>
        <dbReference type="ARBA" id="ARBA00022617"/>
    </source>
</evidence>
<dbReference type="PANTHER" id="PTHR24291:SF50">
    <property type="entry name" value="BIFUNCTIONAL ALBAFLAVENONE MONOOXYGENASE_TERPENE SYNTHASE"/>
    <property type="match status" value="1"/>
</dbReference>
<evidence type="ECO:0000256" key="4">
    <source>
        <dbReference type="ARBA" id="ARBA00023002"/>
    </source>
</evidence>
<accession>A0ABT7BTG7</accession>
<evidence type="ECO:0000313" key="9">
    <source>
        <dbReference type="Proteomes" id="UP001232992"/>
    </source>
</evidence>
<dbReference type="InterPro" id="IPR002401">
    <property type="entry name" value="Cyt_P450_E_grp-I"/>
</dbReference>
<organism evidence="8 9">
    <name type="scientific">Roseofilum casamattae BLCC-M143</name>
    <dbReference type="NCBI Taxonomy" id="3022442"/>
    <lineage>
        <taxon>Bacteria</taxon>
        <taxon>Bacillati</taxon>
        <taxon>Cyanobacteriota</taxon>
        <taxon>Cyanophyceae</taxon>
        <taxon>Desertifilales</taxon>
        <taxon>Desertifilaceae</taxon>
        <taxon>Roseofilum</taxon>
        <taxon>Roseofilum casamattae</taxon>
    </lineage>
</organism>
<gene>
    <name evidence="8" type="ORF">PMH09_04655</name>
</gene>
<dbReference type="Proteomes" id="UP001232992">
    <property type="component" value="Unassembled WGS sequence"/>
</dbReference>
<evidence type="ECO:0000313" key="8">
    <source>
        <dbReference type="EMBL" id="MDJ1182478.1"/>
    </source>
</evidence>
<protein>
    <submittedName>
        <fullName evidence="8">Cytochrome P450</fullName>
    </submittedName>
</protein>
<dbReference type="EMBL" id="JAQOSQ010000003">
    <property type="protein sequence ID" value="MDJ1182478.1"/>
    <property type="molecule type" value="Genomic_DNA"/>
</dbReference>
<dbReference type="InterPro" id="IPR050196">
    <property type="entry name" value="Cytochrome_P450_Monoox"/>
</dbReference>
<dbReference type="RefSeq" id="WP_283757130.1">
    <property type="nucleotide sequence ID" value="NZ_JAQOSQ010000003.1"/>
</dbReference>
<dbReference type="InterPro" id="IPR036396">
    <property type="entry name" value="Cyt_P450_sf"/>
</dbReference>
<dbReference type="Gene3D" id="1.10.630.10">
    <property type="entry name" value="Cytochrome P450"/>
    <property type="match status" value="1"/>
</dbReference>
<evidence type="ECO:0000256" key="5">
    <source>
        <dbReference type="ARBA" id="ARBA00023004"/>
    </source>
</evidence>
<dbReference type="PRINTS" id="PR00385">
    <property type="entry name" value="P450"/>
</dbReference>
<evidence type="ECO:0000256" key="7">
    <source>
        <dbReference type="RuleBase" id="RU000461"/>
    </source>
</evidence>
<dbReference type="SUPFAM" id="SSF48264">
    <property type="entry name" value="Cytochrome P450"/>
    <property type="match status" value="1"/>
</dbReference>
<keyword evidence="3 7" id="KW-0479">Metal-binding</keyword>
<evidence type="ECO:0000256" key="1">
    <source>
        <dbReference type="ARBA" id="ARBA00010617"/>
    </source>
</evidence>
<keyword evidence="9" id="KW-1185">Reference proteome</keyword>
<comment type="caution">
    <text evidence="8">The sequence shown here is derived from an EMBL/GenBank/DDBJ whole genome shotgun (WGS) entry which is preliminary data.</text>
</comment>
<dbReference type="InterPro" id="IPR017972">
    <property type="entry name" value="Cyt_P450_CS"/>
</dbReference>
<keyword evidence="6 7" id="KW-0503">Monooxygenase</keyword>
<dbReference type="PROSITE" id="PS00086">
    <property type="entry name" value="CYTOCHROME_P450"/>
    <property type="match status" value="1"/>
</dbReference>
<sequence length="493" mass="55613">MVAQPPVKTKINLPGPTPLPLTGGIPNVWQFAQDPIGYSNKVFRDYGRIASLVKDQKFNLYSSDRNCPGTILAYGPDIIKDVTMKHDIYHKHPMSGKVYGKREESRRTKPLKTFGVGLFGVNGQVHIDQRKLMMPSFHRKKILSYQDDMTSLTQLRLNSLVIDRPVAFDRLIEGLTMSIATQTMFGEDIEQKDKTVGEIFQEIIDYQASQMSNLIPYDLPGFPFHSYLNVLQRYEEKMTSIIADKRKTLAEANDVLSMLIEARDEESGLELTEEELIGHISTLFLVGHETTSSSLTWIMLILSQHPQIMSDLVDELDGVLHGDAPTLEQLDKLPLLERVIKESLRVLTAIPWNGRITSEDTTLGGYEIPAGTEVLASIYHTHHMPDLYPDPEAFKPERWETINPSIYEYNPFSAGPRLCIGAGFAMMQMKIILAMLLQHCRWEYAPRQTIDRSGIISIKPKNGLTLIPRSRDGNYTAGVGQVTGNVREMVNLP</sequence>
<evidence type="ECO:0000256" key="3">
    <source>
        <dbReference type="ARBA" id="ARBA00022723"/>
    </source>
</evidence>
<dbReference type="Pfam" id="PF00067">
    <property type="entry name" value="p450"/>
    <property type="match status" value="1"/>
</dbReference>
<proteinExistence type="inferred from homology"/>
<dbReference type="InterPro" id="IPR001128">
    <property type="entry name" value="Cyt_P450"/>
</dbReference>
<reference evidence="8 9" key="1">
    <citation type="submission" date="2023-01" db="EMBL/GenBank/DDBJ databases">
        <title>Novel diversity within Roseofilum (Cyanobacteria; Desertifilaceae) from marine benthic mats with descriptions of four novel species.</title>
        <authorList>
            <person name="Wang Y."/>
            <person name="Berthold D.E."/>
            <person name="Hu J."/>
            <person name="Lefler F.W."/>
            <person name="Laughinghouse H.D. IV."/>
        </authorList>
    </citation>
    <scope>NUCLEOTIDE SEQUENCE [LARGE SCALE GENOMIC DNA]</scope>
    <source>
        <strain evidence="8 9">BLCC-M143</strain>
    </source>
</reference>
<comment type="similarity">
    <text evidence="1 7">Belongs to the cytochrome P450 family.</text>
</comment>
<keyword evidence="4 7" id="KW-0560">Oxidoreductase</keyword>
<dbReference type="PANTHER" id="PTHR24291">
    <property type="entry name" value="CYTOCHROME P450 FAMILY 4"/>
    <property type="match status" value="1"/>
</dbReference>
<dbReference type="PRINTS" id="PR00463">
    <property type="entry name" value="EP450I"/>
</dbReference>
<name>A0ABT7BTG7_9CYAN</name>
<keyword evidence="5 7" id="KW-0408">Iron</keyword>
<keyword evidence="2 7" id="KW-0349">Heme</keyword>